<protein>
    <recommendedName>
        <fullName evidence="14">Zinc finger protein</fullName>
    </recommendedName>
</protein>
<dbReference type="PROSITE" id="PS50157">
    <property type="entry name" value="ZINC_FINGER_C2H2_2"/>
    <property type="match status" value="11"/>
</dbReference>
<keyword evidence="4 9" id="KW-0863">Zinc-finger</keyword>
<accession>A0AAW2HYL5</accession>
<dbReference type="Pfam" id="PF00096">
    <property type="entry name" value="zf-C2H2"/>
    <property type="match status" value="3"/>
</dbReference>
<evidence type="ECO:0000256" key="3">
    <source>
        <dbReference type="ARBA" id="ARBA00022737"/>
    </source>
</evidence>
<dbReference type="GO" id="GO:0000978">
    <property type="term" value="F:RNA polymerase II cis-regulatory region sequence-specific DNA binding"/>
    <property type="evidence" value="ECO:0007669"/>
    <property type="project" value="TreeGrafter"/>
</dbReference>
<evidence type="ECO:0000313" key="13">
    <source>
        <dbReference type="EMBL" id="KAL0275165.1"/>
    </source>
</evidence>
<name>A0AAW2HYL5_9NEOP</name>
<feature type="binding site" evidence="10">
    <location>
        <position position="12"/>
    </location>
    <ligand>
        <name>Zn(2+)</name>
        <dbReference type="ChEBI" id="CHEBI:29105"/>
    </ligand>
</feature>
<keyword evidence="3" id="KW-0677">Repeat</keyword>
<evidence type="ECO:0000256" key="4">
    <source>
        <dbReference type="ARBA" id="ARBA00022771"/>
    </source>
</evidence>
<evidence type="ECO:0000256" key="6">
    <source>
        <dbReference type="ARBA" id="ARBA00023015"/>
    </source>
</evidence>
<keyword evidence="8" id="KW-0539">Nucleus</keyword>
<evidence type="ECO:0000259" key="11">
    <source>
        <dbReference type="PROSITE" id="PS50157"/>
    </source>
</evidence>
<proteinExistence type="predicted"/>
<dbReference type="Pfam" id="PF13912">
    <property type="entry name" value="zf-C2H2_6"/>
    <property type="match status" value="1"/>
</dbReference>
<gene>
    <name evidence="13" type="ORF">PYX00_003110</name>
</gene>
<feature type="domain" description="C2H2-type" evidence="11">
    <location>
        <begin position="443"/>
        <end position="470"/>
    </location>
</feature>
<evidence type="ECO:0000256" key="7">
    <source>
        <dbReference type="ARBA" id="ARBA00023163"/>
    </source>
</evidence>
<dbReference type="InterPro" id="IPR036236">
    <property type="entry name" value="Znf_C2H2_sf"/>
</dbReference>
<comment type="subcellular location">
    <subcellularLocation>
        <location evidence="1">Nucleus</location>
    </subcellularLocation>
</comment>
<feature type="binding site" evidence="10">
    <location>
        <position position="61"/>
    </location>
    <ligand>
        <name>Zn(2+)</name>
        <dbReference type="ChEBI" id="CHEBI:29105"/>
    </ligand>
</feature>
<feature type="domain" description="C2H2-type" evidence="11">
    <location>
        <begin position="415"/>
        <end position="442"/>
    </location>
</feature>
<feature type="domain" description="C2H2-type" evidence="11">
    <location>
        <begin position="585"/>
        <end position="612"/>
    </location>
</feature>
<feature type="domain" description="C2H2-type" evidence="11">
    <location>
        <begin position="473"/>
        <end position="500"/>
    </location>
</feature>
<dbReference type="FunFam" id="3.30.160.60:FF:002349">
    <property type="entry name" value="Zinc finger and BTB domain-containing 40"/>
    <property type="match status" value="1"/>
</dbReference>
<dbReference type="FunFam" id="3.30.160.60:FF:001136">
    <property type="entry name" value="Zinc finger protein 408"/>
    <property type="match status" value="1"/>
</dbReference>
<dbReference type="FunFam" id="3.30.160.60:FF:000870">
    <property type="entry name" value="zinc finger protein 197 isoform X1"/>
    <property type="match status" value="1"/>
</dbReference>
<keyword evidence="6" id="KW-0805">Transcription regulation</keyword>
<evidence type="ECO:0000256" key="1">
    <source>
        <dbReference type="ARBA" id="ARBA00004123"/>
    </source>
</evidence>
<dbReference type="SUPFAM" id="SSF57716">
    <property type="entry name" value="Glucocorticoid receptor-like (DNA-binding domain)"/>
    <property type="match status" value="1"/>
</dbReference>
<dbReference type="Gene3D" id="3.30.160.60">
    <property type="entry name" value="Classic Zinc Finger"/>
    <property type="match status" value="10"/>
</dbReference>
<feature type="domain" description="C2H2-type" evidence="11">
    <location>
        <begin position="557"/>
        <end position="584"/>
    </location>
</feature>
<organism evidence="13">
    <name type="scientific">Menopon gallinae</name>
    <name type="common">poultry shaft louse</name>
    <dbReference type="NCBI Taxonomy" id="328185"/>
    <lineage>
        <taxon>Eukaryota</taxon>
        <taxon>Metazoa</taxon>
        <taxon>Ecdysozoa</taxon>
        <taxon>Arthropoda</taxon>
        <taxon>Hexapoda</taxon>
        <taxon>Insecta</taxon>
        <taxon>Pterygota</taxon>
        <taxon>Neoptera</taxon>
        <taxon>Paraneoptera</taxon>
        <taxon>Psocodea</taxon>
        <taxon>Troctomorpha</taxon>
        <taxon>Phthiraptera</taxon>
        <taxon>Amblycera</taxon>
        <taxon>Menoponidae</taxon>
        <taxon>Menopon</taxon>
    </lineage>
</organism>
<dbReference type="FunFam" id="3.30.160.60:FF:000478">
    <property type="entry name" value="Zinc finger protein 133"/>
    <property type="match status" value="1"/>
</dbReference>
<evidence type="ECO:0008006" key="14">
    <source>
        <dbReference type="Google" id="ProtNLM"/>
    </source>
</evidence>
<reference evidence="13" key="1">
    <citation type="journal article" date="2024" name="Gigascience">
        <title>Chromosome-level genome of the poultry shaft louse Menopon gallinae provides insight into the host-switching and adaptive evolution of parasitic lice.</title>
        <authorList>
            <person name="Xu Y."/>
            <person name="Ma L."/>
            <person name="Liu S."/>
            <person name="Liang Y."/>
            <person name="Liu Q."/>
            <person name="He Z."/>
            <person name="Tian L."/>
            <person name="Duan Y."/>
            <person name="Cai W."/>
            <person name="Li H."/>
            <person name="Song F."/>
        </authorList>
    </citation>
    <scope>NUCLEOTIDE SEQUENCE</scope>
    <source>
        <strain evidence="13">Cailab_2023a</strain>
    </source>
</reference>
<dbReference type="FunFam" id="3.30.160.60:FF:001227">
    <property type="entry name" value="Zinc finger and BTB domain containing 41"/>
    <property type="match status" value="1"/>
</dbReference>
<feature type="domain" description="C2H2-type" evidence="11">
    <location>
        <begin position="387"/>
        <end position="414"/>
    </location>
</feature>
<evidence type="ECO:0000256" key="2">
    <source>
        <dbReference type="ARBA" id="ARBA00022723"/>
    </source>
</evidence>
<sequence length="684" mass="77900">MVEMINSLEDLCRLCAGKIDVLMGLNIFASDHRQIFKKICVCLPIQVSVDDSFPKMVCVDCACKLDLMFDFRERSILTAHLFSDMITVNSGNVLNVDQNITVTSEGEAVAEHVFNEEFIPQCSEIPCKIENGKYSSNYTSLAVPSSITKEPSNIGDNMYPKQKVKPIEMNISKKSGNIFETTVGGEVTQEEAGKYEEKSNKSVEADSLNIFSASETSDISTLTNKEILSPEKVKNESLLISNDNEQNVSDCCGLEWFYCNICSKTFTTKEKYDEHNMSKHCHVCKCGTNCESEEALREHMAQDHPTHRKKIKQKKSGKIKLIEKKAESKVCKECGKQYQTNYKLQEHMKKHTGEKPFLCSYQDCKKAFRSKIGLAQHEANHSGQFEYSCSTCGKGFQCKSYLVVHQRVHSDLKPFLCKQCSRRFKTKQSLLDHMNRHLGVKPFLCDICGRGFITKGLCKSHQKVHSGTDNRQYPCHVCRKLFVSKSYLNTHFRIHTGEKPFTCEVCGKGFLTRVDLRIHSTMHTGEKSFVCEMCGKAFARRDALRCHRRSHTGERPYKCEFCGQSFTQFSPMAIHKRLHTGERPYECDMCNKTFVSRSAMLAHRKKHHSTNTTEDRLQYVAVEVQQPELNGNEQQPTEQLVMIEESPQLLLALSKRPSVMTEQSPEILSPLHKLRNESTIVPVE</sequence>
<feature type="domain" description="C2H2-type" evidence="11">
    <location>
        <begin position="329"/>
        <end position="356"/>
    </location>
</feature>
<evidence type="ECO:0000256" key="5">
    <source>
        <dbReference type="ARBA" id="ARBA00022833"/>
    </source>
</evidence>
<dbReference type="SUPFAM" id="SSF57667">
    <property type="entry name" value="beta-beta-alpha zinc fingers"/>
    <property type="match status" value="5"/>
</dbReference>
<feature type="domain" description="C2H2-type" evidence="11">
    <location>
        <begin position="529"/>
        <end position="556"/>
    </location>
</feature>
<evidence type="ECO:0000259" key="12">
    <source>
        <dbReference type="PROSITE" id="PS51915"/>
    </source>
</evidence>
<dbReference type="FunFam" id="3.30.160.60:FF:001840">
    <property type="entry name" value="Paternally-expressed gene 3 protein"/>
    <property type="match status" value="1"/>
</dbReference>
<feature type="domain" description="C2H2-type" evidence="11">
    <location>
        <begin position="357"/>
        <end position="386"/>
    </location>
</feature>
<dbReference type="AlphaFoldDB" id="A0AAW2HYL5"/>
<dbReference type="FunFam" id="3.30.160.60:FF:000100">
    <property type="entry name" value="Zinc finger 45-like"/>
    <property type="match status" value="1"/>
</dbReference>
<keyword evidence="5 10" id="KW-0862">Zinc</keyword>
<keyword evidence="2 10" id="KW-0479">Metal-binding</keyword>
<dbReference type="SMART" id="SM00868">
    <property type="entry name" value="zf-AD"/>
    <property type="match status" value="1"/>
</dbReference>
<feature type="binding site" evidence="10">
    <location>
        <position position="15"/>
    </location>
    <ligand>
        <name>Zn(2+)</name>
        <dbReference type="ChEBI" id="CHEBI:29105"/>
    </ligand>
</feature>
<dbReference type="InterPro" id="IPR013087">
    <property type="entry name" value="Znf_C2H2_type"/>
</dbReference>
<dbReference type="PANTHER" id="PTHR24393:SF151">
    <property type="entry name" value="C2H2-TYPE DOMAIN-CONTAINING PROTEIN"/>
    <property type="match status" value="1"/>
</dbReference>
<evidence type="ECO:0000256" key="9">
    <source>
        <dbReference type="PROSITE-ProRule" id="PRU00042"/>
    </source>
</evidence>
<dbReference type="Gene3D" id="3.40.1800.20">
    <property type="match status" value="1"/>
</dbReference>
<dbReference type="PROSITE" id="PS00028">
    <property type="entry name" value="ZINC_FINGER_C2H2_1"/>
    <property type="match status" value="12"/>
</dbReference>
<dbReference type="EMBL" id="JARGDH010000002">
    <property type="protein sequence ID" value="KAL0275165.1"/>
    <property type="molecule type" value="Genomic_DNA"/>
</dbReference>
<feature type="domain" description="ZAD" evidence="12">
    <location>
        <begin position="10"/>
        <end position="85"/>
    </location>
</feature>
<evidence type="ECO:0000256" key="8">
    <source>
        <dbReference type="ARBA" id="ARBA00023242"/>
    </source>
</evidence>
<dbReference type="GO" id="GO:0008270">
    <property type="term" value="F:zinc ion binding"/>
    <property type="evidence" value="ECO:0007669"/>
    <property type="project" value="UniProtKB-UniRule"/>
</dbReference>
<dbReference type="PROSITE" id="PS51915">
    <property type="entry name" value="ZAD"/>
    <property type="match status" value="1"/>
</dbReference>
<comment type="caution">
    <text evidence="13">The sequence shown here is derived from an EMBL/GenBank/DDBJ whole genome shotgun (WGS) entry which is preliminary data.</text>
</comment>
<dbReference type="FunFam" id="3.30.160.60:FF:000512">
    <property type="entry name" value="zinc finger protein 197 isoform X1"/>
    <property type="match status" value="1"/>
</dbReference>
<dbReference type="PANTHER" id="PTHR24393">
    <property type="entry name" value="ZINC FINGER PROTEIN"/>
    <property type="match status" value="1"/>
</dbReference>
<dbReference type="GO" id="GO:0005634">
    <property type="term" value="C:nucleus"/>
    <property type="evidence" value="ECO:0007669"/>
    <property type="project" value="UniProtKB-SubCell"/>
</dbReference>
<dbReference type="InterPro" id="IPR012934">
    <property type="entry name" value="Znf_AD"/>
</dbReference>
<feature type="domain" description="C2H2-type" evidence="11">
    <location>
        <begin position="257"/>
        <end position="280"/>
    </location>
</feature>
<feature type="binding site" evidence="10">
    <location>
        <position position="58"/>
    </location>
    <ligand>
        <name>Zn(2+)</name>
        <dbReference type="ChEBI" id="CHEBI:29105"/>
    </ligand>
</feature>
<feature type="domain" description="C2H2-type" evidence="11">
    <location>
        <begin position="501"/>
        <end position="528"/>
    </location>
</feature>
<evidence type="ECO:0000256" key="10">
    <source>
        <dbReference type="PROSITE-ProRule" id="PRU01263"/>
    </source>
</evidence>
<keyword evidence="7" id="KW-0804">Transcription</keyword>
<dbReference type="SMART" id="SM00355">
    <property type="entry name" value="ZnF_C2H2"/>
    <property type="match status" value="12"/>
</dbReference>
<dbReference type="GO" id="GO:0001228">
    <property type="term" value="F:DNA-binding transcription activator activity, RNA polymerase II-specific"/>
    <property type="evidence" value="ECO:0007669"/>
    <property type="project" value="TreeGrafter"/>
</dbReference>
<dbReference type="Pfam" id="PF13894">
    <property type="entry name" value="zf-C2H2_4"/>
    <property type="match status" value="2"/>
</dbReference>